<sequence length="63" mass="6826">MQAGSNMCKAKGLAESECSLIRSEADLLGYRHQILGQVVATNPKLEKVLAVSSQREHEVSGKK</sequence>
<name>A0A8J7Q0P0_9BACT</name>
<evidence type="ECO:0000313" key="1">
    <source>
        <dbReference type="EMBL" id="MBO1318247.1"/>
    </source>
</evidence>
<organism evidence="1 2">
    <name type="scientific">Acanthopleuribacter pedis</name>
    <dbReference type="NCBI Taxonomy" id="442870"/>
    <lineage>
        <taxon>Bacteria</taxon>
        <taxon>Pseudomonadati</taxon>
        <taxon>Acidobacteriota</taxon>
        <taxon>Holophagae</taxon>
        <taxon>Acanthopleuribacterales</taxon>
        <taxon>Acanthopleuribacteraceae</taxon>
        <taxon>Acanthopleuribacter</taxon>
    </lineage>
</organism>
<protein>
    <submittedName>
        <fullName evidence="1">Uncharacterized protein</fullName>
    </submittedName>
</protein>
<proteinExistence type="predicted"/>
<dbReference type="EMBL" id="JAFREP010000005">
    <property type="protein sequence ID" value="MBO1318247.1"/>
    <property type="molecule type" value="Genomic_DNA"/>
</dbReference>
<dbReference type="AlphaFoldDB" id="A0A8J7Q0P0"/>
<accession>A0A8J7Q0P0</accession>
<gene>
    <name evidence="1" type="ORF">J3U88_07260</name>
</gene>
<dbReference type="RefSeq" id="WP_207857915.1">
    <property type="nucleotide sequence ID" value="NZ_JAFREP010000005.1"/>
</dbReference>
<comment type="caution">
    <text evidence="1">The sequence shown here is derived from an EMBL/GenBank/DDBJ whole genome shotgun (WGS) entry which is preliminary data.</text>
</comment>
<reference evidence="1" key="1">
    <citation type="submission" date="2021-03" db="EMBL/GenBank/DDBJ databases">
        <authorList>
            <person name="Wang G."/>
        </authorList>
    </citation>
    <scope>NUCLEOTIDE SEQUENCE</scope>
    <source>
        <strain evidence="1">KCTC 12899</strain>
    </source>
</reference>
<keyword evidence="2" id="KW-1185">Reference proteome</keyword>
<evidence type="ECO:0000313" key="2">
    <source>
        <dbReference type="Proteomes" id="UP000664417"/>
    </source>
</evidence>
<dbReference type="Proteomes" id="UP000664417">
    <property type="component" value="Unassembled WGS sequence"/>
</dbReference>